<dbReference type="Proteomes" id="UP000886860">
    <property type="component" value="Unassembled WGS sequence"/>
</dbReference>
<reference evidence="3" key="2">
    <citation type="journal article" date="2021" name="PeerJ">
        <title>Extensive microbial diversity within the chicken gut microbiome revealed by metagenomics and culture.</title>
        <authorList>
            <person name="Gilroy R."/>
            <person name="Ravi A."/>
            <person name="Getino M."/>
            <person name="Pursley I."/>
            <person name="Horton D.L."/>
            <person name="Alikhan N.F."/>
            <person name="Baker D."/>
            <person name="Gharbi K."/>
            <person name="Hall N."/>
            <person name="Watson M."/>
            <person name="Adriaenssens E.M."/>
            <person name="Foster-Nyarko E."/>
            <person name="Jarju S."/>
            <person name="Secka A."/>
            <person name="Antonio M."/>
            <person name="Oren A."/>
            <person name="Chaudhuri R.R."/>
            <person name="La Ragione R."/>
            <person name="Hildebrand F."/>
            <person name="Pallen M.J."/>
        </authorList>
    </citation>
    <scope>NUCLEOTIDE SEQUENCE</scope>
    <source>
        <strain evidence="3">CHK123-3438</strain>
    </source>
</reference>
<dbReference type="Pfam" id="PF01928">
    <property type="entry name" value="CYTH"/>
    <property type="match status" value="1"/>
</dbReference>
<dbReference type="EMBL" id="DVKS01000183">
    <property type="protein sequence ID" value="HIT42541.1"/>
    <property type="molecule type" value="Genomic_DNA"/>
</dbReference>
<dbReference type="CDD" id="cd07761">
    <property type="entry name" value="CYTH-like_CthTTM-like"/>
    <property type="match status" value="1"/>
</dbReference>
<comment type="caution">
    <text evidence="3">The sequence shown here is derived from an EMBL/GenBank/DDBJ whole genome shotgun (WGS) entry which is preliminary data.</text>
</comment>
<dbReference type="Gene3D" id="2.40.320.10">
    <property type="entry name" value="Hypothetical Protein Pfu-838710-001"/>
    <property type="match status" value="1"/>
</dbReference>
<organism evidence="3 4">
    <name type="scientific">Candidatus Caccovicinus merdipullorum</name>
    <dbReference type="NCBI Taxonomy" id="2840724"/>
    <lineage>
        <taxon>Bacteria</taxon>
        <taxon>Bacillati</taxon>
        <taxon>Bacillota</taxon>
        <taxon>Clostridia</taxon>
        <taxon>Eubacteriales</taxon>
        <taxon>Candidatus Caccovicinus</taxon>
    </lineage>
</organism>
<evidence type="ECO:0000313" key="4">
    <source>
        <dbReference type="Proteomes" id="UP000886860"/>
    </source>
</evidence>
<dbReference type="PANTHER" id="PTHR40114">
    <property type="entry name" value="SLR0698 PROTEIN"/>
    <property type="match status" value="1"/>
</dbReference>
<sequence>MEIERKYLIHEIPKVCLSYPYSQIEQGYLCTEPVVRVRRDGDEYYLTYKGKGLLAREEYNLPLTREAYAHLIAKADGIILSKRRYRIPLTDAMKAGSPETVPAEVLPLTVELDVFEGRYQGLILAEVEFPTMEQAESFTPPSWFGPDVTLSGEYQNSRLSRG</sequence>
<dbReference type="SUPFAM" id="SSF55154">
    <property type="entry name" value="CYTH-like phosphatases"/>
    <property type="match status" value="1"/>
</dbReference>
<evidence type="ECO:0000259" key="2">
    <source>
        <dbReference type="PROSITE" id="PS51707"/>
    </source>
</evidence>
<proteinExistence type="predicted"/>
<dbReference type="PIRSF" id="PIRSF016487">
    <property type="entry name" value="CYTH_UCP016487"/>
    <property type="match status" value="1"/>
</dbReference>
<dbReference type="AlphaFoldDB" id="A0A9D1GKQ9"/>
<protein>
    <submittedName>
        <fullName evidence="3">CYTH domain-containing protein</fullName>
    </submittedName>
</protein>
<feature type="active site" description="Proton acceptor" evidence="1">
    <location>
        <position position="28"/>
    </location>
</feature>
<dbReference type="PANTHER" id="PTHR40114:SF1">
    <property type="entry name" value="SLR0698 PROTEIN"/>
    <property type="match status" value="1"/>
</dbReference>
<dbReference type="InterPro" id="IPR023577">
    <property type="entry name" value="CYTH_domain"/>
</dbReference>
<gene>
    <name evidence="3" type="ORF">IAB60_10710</name>
</gene>
<feature type="domain" description="CYTH" evidence="2">
    <location>
        <begin position="1"/>
        <end position="162"/>
    </location>
</feature>
<dbReference type="PROSITE" id="PS51707">
    <property type="entry name" value="CYTH"/>
    <property type="match status" value="1"/>
</dbReference>
<reference evidence="3" key="1">
    <citation type="submission" date="2020-10" db="EMBL/GenBank/DDBJ databases">
        <authorList>
            <person name="Gilroy R."/>
        </authorList>
    </citation>
    <scope>NUCLEOTIDE SEQUENCE</scope>
    <source>
        <strain evidence="3">CHK123-3438</strain>
    </source>
</reference>
<evidence type="ECO:0000313" key="3">
    <source>
        <dbReference type="EMBL" id="HIT42541.1"/>
    </source>
</evidence>
<dbReference type="InterPro" id="IPR033469">
    <property type="entry name" value="CYTH-like_dom_sf"/>
</dbReference>
<name>A0A9D1GKQ9_9FIRM</name>
<evidence type="ECO:0000256" key="1">
    <source>
        <dbReference type="PIRSR" id="PIRSR016487-1"/>
    </source>
</evidence>
<dbReference type="InterPro" id="IPR012042">
    <property type="entry name" value="NeuTTM/CthTTM-like"/>
</dbReference>
<accession>A0A9D1GKQ9</accession>